<dbReference type="InterPro" id="IPR036163">
    <property type="entry name" value="HMA_dom_sf"/>
</dbReference>
<dbReference type="SUPFAM" id="SSF55008">
    <property type="entry name" value="HMA, heavy metal-associated domain"/>
    <property type="match status" value="1"/>
</dbReference>
<keyword evidence="1" id="KW-0560">Oxidoreductase</keyword>
<dbReference type="PANTHER" id="PTHR43539">
    <property type="entry name" value="FLAVIN-BINDING MONOOXYGENASE-LIKE PROTEIN (AFU_ORTHOLOGUE AFUA_4G09220)"/>
    <property type="match status" value="1"/>
</dbReference>
<dbReference type="AlphaFoldDB" id="A0A1C4X7E0"/>
<evidence type="ECO:0000259" key="2">
    <source>
        <dbReference type="PROSITE" id="PS50846"/>
    </source>
</evidence>
<dbReference type="Pfam" id="PF00403">
    <property type="entry name" value="HMA"/>
    <property type="match status" value="1"/>
</dbReference>
<dbReference type="InterPro" id="IPR050982">
    <property type="entry name" value="Auxin_biosynth/cation_transpt"/>
</dbReference>
<name>A0A1C4X7E0_MICVI</name>
<dbReference type="GO" id="GO:0004497">
    <property type="term" value="F:monooxygenase activity"/>
    <property type="evidence" value="ECO:0007669"/>
    <property type="project" value="TreeGrafter"/>
</dbReference>
<organism evidence="3 4">
    <name type="scientific">Micromonospora viridifaciens</name>
    <dbReference type="NCBI Taxonomy" id="1881"/>
    <lineage>
        <taxon>Bacteria</taxon>
        <taxon>Bacillati</taxon>
        <taxon>Actinomycetota</taxon>
        <taxon>Actinomycetes</taxon>
        <taxon>Micromonosporales</taxon>
        <taxon>Micromonosporaceae</taxon>
        <taxon>Micromonospora</taxon>
    </lineage>
</organism>
<accession>A0A1C4X7E0</accession>
<proteinExistence type="predicted"/>
<dbReference type="Gene3D" id="3.30.70.100">
    <property type="match status" value="1"/>
</dbReference>
<evidence type="ECO:0000313" key="4">
    <source>
        <dbReference type="Proteomes" id="UP000198242"/>
    </source>
</evidence>
<dbReference type="PROSITE" id="PS50846">
    <property type="entry name" value="HMA_2"/>
    <property type="match status" value="1"/>
</dbReference>
<dbReference type="Pfam" id="PF13738">
    <property type="entry name" value="Pyr_redox_3"/>
    <property type="match status" value="1"/>
</dbReference>
<protein>
    <submittedName>
        <fullName evidence="3">Putative flavoprotein involved in K+ transport</fullName>
    </submittedName>
</protein>
<gene>
    <name evidence="3" type="ORF">GA0074695_3077</name>
</gene>
<evidence type="ECO:0000313" key="3">
    <source>
        <dbReference type="EMBL" id="SCF04413.1"/>
    </source>
</evidence>
<dbReference type="PANTHER" id="PTHR43539:SF78">
    <property type="entry name" value="FLAVIN-CONTAINING MONOOXYGENASE"/>
    <property type="match status" value="1"/>
</dbReference>
<dbReference type="Gene3D" id="3.50.50.60">
    <property type="entry name" value="FAD/NAD(P)-binding domain"/>
    <property type="match status" value="1"/>
</dbReference>
<dbReference type="InterPro" id="IPR036188">
    <property type="entry name" value="FAD/NAD-bd_sf"/>
</dbReference>
<dbReference type="RefSeq" id="WP_197698464.1">
    <property type="nucleotide sequence ID" value="NZ_LT607411.1"/>
</dbReference>
<dbReference type="GO" id="GO:0046872">
    <property type="term" value="F:metal ion binding"/>
    <property type="evidence" value="ECO:0007669"/>
    <property type="project" value="InterPro"/>
</dbReference>
<dbReference type="PRINTS" id="PR00469">
    <property type="entry name" value="PNDRDTASEII"/>
</dbReference>
<feature type="domain" description="HMA" evidence="2">
    <location>
        <begin position="2"/>
        <end position="65"/>
    </location>
</feature>
<keyword evidence="4" id="KW-1185">Reference proteome</keyword>
<dbReference type="Proteomes" id="UP000198242">
    <property type="component" value="Chromosome I"/>
</dbReference>
<sequence length="434" mass="46121">MNQLVLSVPRISCGRCVAAITEEVGLVAGVRAVEVDLATRTVRVDGDADRGAVVAAIAEAGHQVARPRRGDGPMDTALDTVIVGGGQAGLVLGRRLRRAGVPFAILDAHARVGDAWRQRWDSLTLFTPRRFSALPGLPFAGDPDGYPGKDEVADYLAVYAAHFDLPVRLGCRVTSVRPGPAGGFTVDTSTETLHAQRVVVAAGAFHTPRVPEAAGRLAPDVTQLHSSAYRNPEQLPGPVVAVVGGGNTGVQIAAELADHDRRVVLAAPVLGPVLPQRWLGRDIFWWFSRLGTMRLSADSRLGGRIAAQNPIIGTDVAGLLRRVDRVGRVMDAEGDSLLLADGGRRRVDAVVWATGFRPHYPWLEVPVLDPSGAPVQRAGVTDWPGLYFLGLPWQRTRGSAVLGWVGRDAEVLADQLAAERRLAAPARPAPAVAV</sequence>
<dbReference type="InterPro" id="IPR006121">
    <property type="entry name" value="HMA_dom"/>
</dbReference>
<evidence type="ECO:0000256" key="1">
    <source>
        <dbReference type="ARBA" id="ARBA00023002"/>
    </source>
</evidence>
<dbReference type="EMBL" id="LT607411">
    <property type="protein sequence ID" value="SCF04413.1"/>
    <property type="molecule type" value="Genomic_DNA"/>
</dbReference>
<dbReference type="PRINTS" id="PR00368">
    <property type="entry name" value="FADPNR"/>
</dbReference>
<dbReference type="GO" id="GO:0050660">
    <property type="term" value="F:flavin adenine dinucleotide binding"/>
    <property type="evidence" value="ECO:0007669"/>
    <property type="project" value="TreeGrafter"/>
</dbReference>
<dbReference type="SUPFAM" id="SSF51905">
    <property type="entry name" value="FAD/NAD(P)-binding domain"/>
    <property type="match status" value="2"/>
</dbReference>
<dbReference type="CDD" id="cd00371">
    <property type="entry name" value="HMA"/>
    <property type="match status" value="1"/>
</dbReference>
<reference evidence="4" key="1">
    <citation type="submission" date="2016-06" db="EMBL/GenBank/DDBJ databases">
        <authorList>
            <person name="Varghese N."/>
            <person name="Submissions Spin"/>
        </authorList>
    </citation>
    <scope>NUCLEOTIDE SEQUENCE [LARGE SCALE GENOMIC DNA]</scope>
    <source>
        <strain evidence="4">DSM 43909</strain>
    </source>
</reference>